<keyword evidence="2" id="KW-0479">Metal-binding</keyword>
<dbReference type="RefSeq" id="WP_070402675.1">
    <property type="nucleotide sequence ID" value="NZ_BJVW01000003.1"/>
</dbReference>
<dbReference type="AlphaFoldDB" id="A0A1D8UTK9"/>
<evidence type="ECO:0000313" key="4">
    <source>
        <dbReference type="Proteomes" id="UP000179145"/>
    </source>
</evidence>
<dbReference type="HAMAP" id="MF_02128">
    <property type="entry name" value="TMP_kinase"/>
    <property type="match status" value="1"/>
</dbReference>
<feature type="binding site" evidence="2">
    <location>
        <position position="45"/>
    </location>
    <ligand>
        <name>Mg(2+)</name>
        <dbReference type="ChEBI" id="CHEBI:18420"/>
        <label>1</label>
    </ligand>
</feature>
<dbReference type="OrthoDB" id="9802811at2"/>
<feature type="binding site" evidence="2">
    <location>
        <position position="46"/>
    </location>
    <ligand>
        <name>Mg(2+)</name>
        <dbReference type="ChEBI" id="CHEBI:18420"/>
        <label>1</label>
    </ligand>
</feature>
<dbReference type="SUPFAM" id="SSF55326">
    <property type="entry name" value="PurM N-terminal domain-like"/>
    <property type="match status" value="1"/>
</dbReference>
<feature type="binding site" evidence="2">
    <location>
        <position position="44"/>
    </location>
    <ligand>
        <name>Mg(2+)</name>
        <dbReference type="ChEBI" id="CHEBI:18420"/>
        <label>4</label>
    </ligand>
</feature>
<comment type="pathway">
    <text evidence="2">Cofactor biosynthesis; thiamine diphosphate biosynthesis; thiamine diphosphate from thiamine phosphate: step 1/1.</text>
</comment>
<comment type="function">
    <text evidence="2">Catalyzes the ATP-dependent phosphorylation of thiamine-monophosphate (TMP) to form thiamine-pyrophosphate (TPP), the active form of vitamin B1.</text>
</comment>
<dbReference type="PANTHER" id="PTHR30270:SF0">
    <property type="entry name" value="THIAMINE-MONOPHOSPHATE KINASE"/>
    <property type="match status" value="1"/>
</dbReference>
<keyword evidence="2" id="KW-0808">Transferase</keyword>
<dbReference type="PIRSF" id="PIRSF005303">
    <property type="entry name" value="Thiam_monoph_kin"/>
    <property type="match status" value="1"/>
</dbReference>
<dbReference type="GO" id="GO:0009228">
    <property type="term" value="P:thiamine biosynthetic process"/>
    <property type="evidence" value="ECO:0007669"/>
    <property type="project" value="UniProtKB-KW"/>
</dbReference>
<feature type="binding site" evidence="2">
    <location>
        <position position="210"/>
    </location>
    <ligand>
        <name>ATP</name>
        <dbReference type="ChEBI" id="CHEBI:30616"/>
    </ligand>
</feature>
<organism evidence="3 4">
    <name type="scientific">Kozakia baliensis</name>
    <dbReference type="NCBI Taxonomy" id="153496"/>
    <lineage>
        <taxon>Bacteria</taxon>
        <taxon>Pseudomonadati</taxon>
        <taxon>Pseudomonadota</taxon>
        <taxon>Alphaproteobacteria</taxon>
        <taxon>Acetobacterales</taxon>
        <taxon>Acetobacteraceae</taxon>
        <taxon>Kozakia</taxon>
    </lineage>
</organism>
<feature type="binding site" evidence="2">
    <location>
        <position position="314"/>
    </location>
    <ligand>
        <name>substrate</name>
    </ligand>
</feature>
<comment type="catalytic activity">
    <reaction evidence="2">
        <text>thiamine phosphate + ATP = thiamine diphosphate + ADP</text>
        <dbReference type="Rhea" id="RHEA:15913"/>
        <dbReference type="ChEBI" id="CHEBI:30616"/>
        <dbReference type="ChEBI" id="CHEBI:37575"/>
        <dbReference type="ChEBI" id="CHEBI:58937"/>
        <dbReference type="ChEBI" id="CHEBI:456216"/>
        <dbReference type="EC" id="2.7.4.16"/>
    </reaction>
</comment>
<keyword evidence="2" id="KW-0460">Magnesium</keyword>
<feature type="binding site" evidence="2">
    <location>
        <position position="211"/>
    </location>
    <ligand>
        <name>Mg(2+)</name>
        <dbReference type="ChEBI" id="CHEBI:18420"/>
        <label>5</label>
    </ligand>
</feature>
<feature type="binding site" evidence="2">
    <location>
        <position position="208"/>
    </location>
    <ligand>
        <name>Mg(2+)</name>
        <dbReference type="ChEBI" id="CHEBI:18420"/>
        <label>3</label>
    </ligand>
</feature>
<keyword evidence="4" id="KW-1185">Reference proteome</keyword>
<dbReference type="InterPro" id="IPR016188">
    <property type="entry name" value="PurM-like_N"/>
</dbReference>
<dbReference type="InterPro" id="IPR010918">
    <property type="entry name" value="PurM-like_C_dom"/>
</dbReference>
<comment type="similarity">
    <text evidence="2">Belongs to the thiamine-monophosphate kinase family.</text>
</comment>
<dbReference type="Proteomes" id="UP000179145">
    <property type="component" value="Chromosome"/>
</dbReference>
<dbReference type="GO" id="GO:0009030">
    <property type="term" value="F:thiamine-phosphate kinase activity"/>
    <property type="evidence" value="ECO:0007669"/>
    <property type="project" value="UniProtKB-UniRule"/>
</dbReference>
<feature type="binding site" evidence="2">
    <location>
        <position position="148"/>
    </location>
    <ligand>
        <name>ATP</name>
        <dbReference type="ChEBI" id="CHEBI:30616"/>
    </ligand>
</feature>
<keyword evidence="2" id="KW-0547">Nucleotide-binding</keyword>
<dbReference type="GO" id="GO:0000287">
    <property type="term" value="F:magnesium ion binding"/>
    <property type="evidence" value="ECO:0007669"/>
    <property type="project" value="UniProtKB-UniRule"/>
</dbReference>
<comment type="caution">
    <text evidence="2">Lacks conserved residue(s) required for the propagation of feature annotation.</text>
</comment>
<protein>
    <recommendedName>
        <fullName evidence="2">Thiamine-monophosphate kinase</fullName>
        <shortName evidence="2">TMP kinase</shortName>
        <shortName evidence="2">Thiamine-phosphate kinase</shortName>
        <ecNumber evidence="2">2.7.4.16</ecNumber>
    </recommendedName>
</protein>
<keyword evidence="1 2" id="KW-0784">Thiamine biosynthesis</keyword>
<feature type="binding site" evidence="2">
    <location>
        <position position="29"/>
    </location>
    <ligand>
        <name>Mg(2+)</name>
        <dbReference type="ChEBI" id="CHEBI:18420"/>
        <label>3</label>
    </ligand>
</feature>
<feature type="binding site" evidence="2">
    <location>
        <position position="74"/>
    </location>
    <ligand>
        <name>Mg(2+)</name>
        <dbReference type="ChEBI" id="CHEBI:18420"/>
        <label>4</label>
    </ligand>
</feature>
<evidence type="ECO:0000313" key="3">
    <source>
        <dbReference type="EMBL" id="AOX16982.1"/>
    </source>
</evidence>
<dbReference type="EMBL" id="CP014674">
    <property type="protein sequence ID" value="AOX16982.1"/>
    <property type="molecule type" value="Genomic_DNA"/>
</dbReference>
<feature type="binding site" evidence="2">
    <location>
        <position position="74"/>
    </location>
    <ligand>
        <name>Mg(2+)</name>
        <dbReference type="ChEBI" id="CHEBI:18420"/>
        <label>3</label>
    </ligand>
</feature>
<dbReference type="InterPro" id="IPR036676">
    <property type="entry name" value="PurM-like_C_sf"/>
</dbReference>
<dbReference type="NCBIfam" id="TIGR01379">
    <property type="entry name" value="thiL"/>
    <property type="match status" value="1"/>
</dbReference>
<keyword evidence="2 3" id="KW-0418">Kinase</keyword>
<accession>A0A1D8UTK9</accession>
<dbReference type="Pfam" id="PF02769">
    <property type="entry name" value="AIRS_C"/>
    <property type="match status" value="1"/>
</dbReference>
<feature type="binding site" evidence="2">
    <location>
        <position position="122"/>
    </location>
    <ligand>
        <name>Mg(2+)</name>
        <dbReference type="ChEBI" id="CHEBI:18420"/>
        <label>1</label>
    </ligand>
</feature>
<evidence type="ECO:0000256" key="2">
    <source>
        <dbReference type="HAMAP-Rule" id="MF_02128"/>
    </source>
</evidence>
<dbReference type="UniPathway" id="UPA00060">
    <property type="reaction ID" value="UER00142"/>
</dbReference>
<feature type="binding site" evidence="2">
    <location>
        <begin position="121"/>
        <end position="122"/>
    </location>
    <ligand>
        <name>ATP</name>
        <dbReference type="ChEBI" id="CHEBI:30616"/>
    </ligand>
</feature>
<dbReference type="KEGG" id="kba:A0U89_07325"/>
<dbReference type="GO" id="GO:0009229">
    <property type="term" value="P:thiamine diphosphate biosynthetic process"/>
    <property type="evidence" value="ECO:0007669"/>
    <property type="project" value="UniProtKB-UniRule"/>
</dbReference>
<feature type="binding site" evidence="2">
    <location>
        <position position="53"/>
    </location>
    <ligand>
        <name>substrate</name>
    </ligand>
</feature>
<feature type="binding site" evidence="2">
    <location>
        <position position="74"/>
    </location>
    <ligand>
        <name>Mg(2+)</name>
        <dbReference type="ChEBI" id="CHEBI:18420"/>
        <label>2</label>
    </ligand>
</feature>
<dbReference type="CDD" id="cd02194">
    <property type="entry name" value="ThiL"/>
    <property type="match status" value="1"/>
</dbReference>
<feature type="binding site" evidence="2">
    <location>
        <position position="46"/>
    </location>
    <ligand>
        <name>Mg(2+)</name>
        <dbReference type="ChEBI" id="CHEBI:18420"/>
        <label>2</label>
    </ligand>
</feature>
<gene>
    <name evidence="2" type="primary">thiL</name>
    <name evidence="3" type="ORF">A0U89_07325</name>
</gene>
<dbReference type="PANTHER" id="PTHR30270">
    <property type="entry name" value="THIAMINE-MONOPHOSPHATE KINASE"/>
    <property type="match status" value="1"/>
</dbReference>
<feature type="binding site" evidence="2">
    <location>
        <position position="257"/>
    </location>
    <ligand>
        <name>substrate</name>
    </ligand>
</feature>
<dbReference type="GO" id="GO:0005524">
    <property type="term" value="F:ATP binding"/>
    <property type="evidence" value="ECO:0007669"/>
    <property type="project" value="UniProtKB-UniRule"/>
</dbReference>
<dbReference type="Pfam" id="PF00586">
    <property type="entry name" value="AIRS"/>
    <property type="match status" value="1"/>
</dbReference>
<dbReference type="InterPro" id="IPR036921">
    <property type="entry name" value="PurM-like_N_sf"/>
</dbReference>
<sequence length="317" mass="33899">MTKGAGEFDFIARFFRPLAGPEACALRNDAAIISPNGHEDIILSTDTLVEGVHFLSNDPPETVGRKLLRVNLSDCAAMGATPYGYLLNISRPASLGEDWFSAFAKGLGEDQSFYGLSLFGGDTTSTRGPLVMTLTILGRVPKGEALHRNNAQNGDELWVTGTIGDAALGLKALTGQLTDPDGFLTERYRLPRPRLGIPLFGIVTAALDVSDGLVQDAGHIAEESGVSIIIEAEKVPRSPQARQLGNAYLSDCLSGGDDYELLLTCPPAQRGRLLEAARQHDIPITRIGHVEAGEGKVTVLDVDGAPFPLLKAGWRHF</sequence>
<dbReference type="EC" id="2.7.4.16" evidence="2"/>
<comment type="miscellaneous">
    <text evidence="2">Reaction mechanism of ThiL seems to utilize a direct, inline transfer of the gamma-phosphate of ATP to TMP rather than a phosphorylated enzyme intermediate.</text>
</comment>
<keyword evidence="2" id="KW-0067">ATP-binding</keyword>
<dbReference type="SUPFAM" id="SSF56042">
    <property type="entry name" value="PurM C-terminal domain-like"/>
    <property type="match status" value="1"/>
</dbReference>
<dbReference type="Gene3D" id="3.30.1330.10">
    <property type="entry name" value="PurM-like, N-terminal domain"/>
    <property type="match status" value="1"/>
</dbReference>
<dbReference type="InterPro" id="IPR006283">
    <property type="entry name" value="ThiL-like"/>
</dbReference>
<feature type="binding site" evidence="2">
    <location>
        <position position="29"/>
    </location>
    <ligand>
        <name>Mg(2+)</name>
        <dbReference type="ChEBI" id="CHEBI:18420"/>
        <label>4</label>
    </ligand>
</feature>
<dbReference type="Gene3D" id="3.90.650.10">
    <property type="entry name" value="PurM-like C-terminal domain"/>
    <property type="match status" value="1"/>
</dbReference>
<dbReference type="eggNOG" id="COG0611">
    <property type="taxonomic scope" value="Bacteria"/>
</dbReference>
<proteinExistence type="inferred from homology"/>
<reference evidence="3 4" key="1">
    <citation type="journal article" date="2016" name="Microb. Cell Fact.">
        <title>Dissection of exopolysaccharide biosynthesis in Kozakia baliensis.</title>
        <authorList>
            <person name="Brandt J.U."/>
            <person name="Jakob F."/>
            <person name="Behr J."/>
            <person name="Geissler A.J."/>
            <person name="Vogel R.F."/>
        </authorList>
    </citation>
    <scope>NUCLEOTIDE SEQUENCE [LARGE SCALE GENOMIC DNA]</scope>
    <source>
        <strain evidence="3 4">DSM 14400</strain>
    </source>
</reference>
<dbReference type="STRING" id="153496.A0U89_07325"/>
<name>A0A1D8UTK9_9PROT</name>
<evidence type="ECO:0000256" key="1">
    <source>
        <dbReference type="ARBA" id="ARBA00022977"/>
    </source>
</evidence>